<keyword evidence="2" id="KW-1133">Transmembrane helix</keyword>
<accession>A0A1W1VVD1</accession>
<dbReference type="AlphaFoldDB" id="A0A1W1VVD1"/>
<proteinExistence type="predicted"/>
<sequence length="150" mass="16589">MPSLQKNTREIRQKTRTTEGHAEPKAATKTAKAVFRQQVATAATGAQQQKELQRHKLAAIGDHHSSGRGFPWLLLFLVGGVYALYRFNPTARQQVQRRLNRVDAAEDAASHAAQNERPLAVVEQVAAEVQQKAEEGTVTSKDEAADQHRN</sequence>
<evidence type="ECO:0000313" key="4">
    <source>
        <dbReference type="Proteomes" id="UP000192582"/>
    </source>
</evidence>
<organism evidence="3 4">
    <name type="scientific">Deinococcus hopiensis KR-140</name>
    <dbReference type="NCBI Taxonomy" id="695939"/>
    <lineage>
        <taxon>Bacteria</taxon>
        <taxon>Thermotogati</taxon>
        <taxon>Deinococcota</taxon>
        <taxon>Deinococci</taxon>
        <taxon>Deinococcales</taxon>
        <taxon>Deinococcaceae</taxon>
        <taxon>Deinococcus</taxon>
    </lineage>
</organism>
<feature type="transmembrane region" description="Helical" evidence="2">
    <location>
        <begin position="70"/>
        <end position="88"/>
    </location>
</feature>
<protein>
    <submittedName>
        <fullName evidence="3">Uncharacterized protein</fullName>
    </submittedName>
</protein>
<keyword evidence="4" id="KW-1185">Reference proteome</keyword>
<keyword evidence="2" id="KW-0812">Transmembrane</keyword>
<name>A0A1W1VVD1_9DEIO</name>
<feature type="compositionally biased region" description="Basic and acidic residues" evidence="1">
    <location>
        <begin position="7"/>
        <end position="26"/>
    </location>
</feature>
<evidence type="ECO:0000256" key="1">
    <source>
        <dbReference type="SAM" id="MobiDB-lite"/>
    </source>
</evidence>
<feature type="region of interest" description="Disordered" evidence="1">
    <location>
        <begin position="1"/>
        <end position="31"/>
    </location>
</feature>
<evidence type="ECO:0000256" key="2">
    <source>
        <dbReference type="SAM" id="Phobius"/>
    </source>
</evidence>
<feature type="region of interest" description="Disordered" evidence="1">
    <location>
        <begin position="131"/>
        <end position="150"/>
    </location>
</feature>
<evidence type="ECO:0000313" key="3">
    <source>
        <dbReference type="EMBL" id="SMB97061.1"/>
    </source>
</evidence>
<reference evidence="3 4" key="1">
    <citation type="submission" date="2017-04" db="EMBL/GenBank/DDBJ databases">
        <authorList>
            <person name="Afonso C.L."/>
            <person name="Miller P.J."/>
            <person name="Scott M.A."/>
            <person name="Spackman E."/>
            <person name="Goraichik I."/>
            <person name="Dimitrov K.M."/>
            <person name="Suarez D.L."/>
            <person name="Swayne D.E."/>
        </authorList>
    </citation>
    <scope>NUCLEOTIDE SEQUENCE [LARGE SCALE GENOMIC DNA]</scope>
    <source>
        <strain evidence="3 4">KR-140</strain>
    </source>
</reference>
<dbReference type="EMBL" id="FWWU01000010">
    <property type="protein sequence ID" value="SMB97061.1"/>
    <property type="molecule type" value="Genomic_DNA"/>
</dbReference>
<keyword evidence="2" id="KW-0472">Membrane</keyword>
<gene>
    <name evidence="3" type="ORF">SAMN00790413_06318</name>
</gene>
<dbReference type="Proteomes" id="UP000192582">
    <property type="component" value="Unassembled WGS sequence"/>
</dbReference>